<protein>
    <recommendedName>
        <fullName evidence="8">Phospho-2-dehydro-3-deoxyheptonate aldolase</fullName>
        <ecNumber evidence="8">2.5.1.54</ecNumber>
    </recommendedName>
</protein>
<dbReference type="GO" id="GO:0005737">
    <property type="term" value="C:cytoplasm"/>
    <property type="evidence" value="ECO:0007669"/>
    <property type="project" value="TreeGrafter"/>
</dbReference>
<gene>
    <name evidence="10" type="ORF">H5P27_05130</name>
</gene>
<evidence type="ECO:0000256" key="7">
    <source>
        <dbReference type="ARBA" id="ARBA00047508"/>
    </source>
</evidence>
<comment type="caution">
    <text evidence="10">The sequence shown here is derived from an EMBL/GenBank/DDBJ whole genome shotgun (WGS) entry which is preliminary data.</text>
</comment>
<dbReference type="Proteomes" id="UP000526501">
    <property type="component" value="Unassembled WGS sequence"/>
</dbReference>
<reference evidence="10 11" key="1">
    <citation type="submission" date="2020-07" db="EMBL/GenBank/DDBJ databases">
        <authorList>
            <person name="Feng X."/>
        </authorList>
    </citation>
    <scope>NUCLEOTIDE SEQUENCE [LARGE SCALE GENOMIC DNA]</scope>
    <source>
        <strain evidence="10 11">JCM23202</strain>
    </source>
</reference>
<dbReference type="GO" id="GO:0009423">
    <property type="term" value="P:chorismate biosynthetic process"/>
    <property type="evidence" value="ECO:0007669"/>
    <property type="project" value="UniProtKB-UniPathway"/>
</dbReference>
<comment type="similarity">
    <text evidence="3 8">Belongs to the class-I DAHP synthase family.</text>
</comment>
<comment type="catalytic activity">
    <reaction evidence="7 8">
        <text>D-erythrose 4-phosphate + phosphoenolpyruvate + H2O = 7-phospho-2-dehydro-3-deoxy-D-arabino-heptonate + phosphate</text>
        <dbReference type="Rhea" id="RHEA:14717"/>
        <dbReference type="ChEBI" id="CHEBI:15377"/>
        <dbReference type="ChEBI" id="CHEBI:16897"/>
        <dbReference type="ChEBI" id="CHEBI:43474"/>
        <dbReference type="ChEBI" id="CHEBI:58394"/>
        <dbReference type="ChEBI" id="CHEBI:58702"/>
        <dbReference type="EC" id="2.5.1.54"/>
    </reaction>
</comment>
<dbReference type="NCBIfam" id="TIGR00034">
    <property type="entry name" value="aroFGH"/>
    <property type="match status" value="1"/>
</dbReference>
<dbReference type="InterPro" id="IPR013785">
    <property type="entry name" value="Aldolase_TIM"/>
</dbReference>
<dbReference type="NCBIfam" id="NF009395">
    <property type="entry name" value="PRK12755.1"/>
    <property type="match status" value="1"/>
</dbReference>
<keyword evidence="6 8" id="KW-0057">Aromatic amino acid biosynthesis</keyword>
<dbReference type="RefSeq" id="WP_185659299.1">
    <property type="nucleotide sequence ID" value="NZ_CAWPOO010000006.1"/>
</dbReference>
<dbReference type="EMBL" id="JACHVC010000006">
    <property type="protein sequence ID" value="MBC2605420.1"/>
    <property type="molecule type" value="Genomic_DNA"/>
</dbReference>
<evidence type="ECO:0000256" key="5">
    <source>
        <dbReference type="ARBA" id="ARBA00022679"/>
    </source>
</evidence>
<evidence type="ECO:0000256" key="8">
    <source>
        <dbReference type="PIRNR" id="PIRNR001361"/>
    </source>
</evidence>
<evidence type="ECO:0000256" key="4">
    <source>
        <dbReference type="ARBA" id="ARBA00022605"/>
    </source>
</evidence>
<evidence type="ECO:0000256" key="2">
    <source>
        <dbReference type="ARBA" id="ARBA00004688"/>
    </source>
</evidence>
<sequence length="353" mass="37575">MKSDLLEQTAVSTAEVDDQCISIPSPFQMRQNLPLDENGQATVARARTEIGDILQGKDSERLLILCGPCSIDNVNSALVYAERFARLAEEVLDKALLVMRTYFEKPRSVVGWKGLLYDPMTEGERSPAAGIALARRLLARLTGSGVSCATEFLNPLLAPYLEDCMSYGSIGARTVESQIHRELASRLEMPIGLKNGMDGGLSSAVNAVRSAQSSHSFYSQDLHGCPALVSTQGNNGAHVILRGGSNGPNFDSKSVSNAVDAGRLLGLSRGVVVDCSHGNSGKDHRKQASVAMEVLRQKVAGQDGIAGIMLESNLVAGQQSANAGPRVFGQSITDACIGWKDTECLVRELAASL</sequence>
<name>A0A7X1E768_9BACT</name>
<evidence type="ECO:0000256" key="6">
    <source>
        <dbReference type="ARBA" id="ARBA00023141"/>
    </source>
</evidence>
<dbReference type="PIRSF" id="PIRSF001361">
    <property type="entry name" value="DAHP_synthase"/>
    <property type="match status" value="1"/>
</dbReference>
<dbReference type="InterPro" id="IPR006219">
    <property type="entry name" value="DAHP_synth_1"/>
</dbReference>
<evidence type="ECO:0000313" key="11">
    <source>
        <dbReference type="Proteomes" id="UP000526501"/>
    </source>
</evidence>
<dbReference type="Pfam" id="PF00793">
    <property type="entry name" value="DAHP_synth_1"/>
    <property type="match status" value="1"/>
</dbReference>
<dbReference type="PANTHER" id="PTHR21225">
    <property type="entry name" value="PHOSPHO-2-DEHYDRO-3-DEOXYHEPTONATE ALDOLASE DAHP SYNTHETASE"/>
    <property type="match status" value="1"/>
</dbReference>
<feature type="domain" description="DAHP synthetase I/KDSA" evidence="9">
    <location>
        <begin position="48"/>
        <end position="345"/>
    </location>
</feature>
<accession>A0A7X1E768</accession>
<keyword evidence="4 8" id="KW-0028">Amino-acid biosynthesis</keyword>
<evidence type="ECO:0000313" key="10">
    <source>
        <dbReference type="EMBL" id="MBC2605420.1"/>
    </source>
</evidence>
<dbReference type="PANTHER" id="PTHR21225:SF12">
    <property type="entry name" value="PHOSPHO-2-DEHYDRO-3-DEOXYHEPTONATE ALDOLASE, TYROSINE-INHIBITED"/>
    <property type="match status" value="1"/>
</dbReference>
<evidence type="ECO:0000259" key="9">
    <source>
        <dbReference type="Pfam" id="PF00793"/>
    </source>
</evidence>
<dbReference type="GO" id="GO:0008652">
    <property type="term" value="P:amino acid biosynthetic process"/>
    <property type="evidence" value="ECO:0007669"/>
    <property type="project" value="UniProtKB-KW"/>
</dbReference>
<keyword evidence="5 8" id="KW-0808">Transferase</keyword>
<evidence type="ECO:0000256" key="1">
    <source>
        <dbReference type="ARBA" id="ARBA00003726"/>
    </source>
</evidence>
<organism evidence="10 11">
    <name type="scientific">Pelagicoccus albus</name>
    <dbReference type="NCBI Taxonomy" id="415222"/>
    <lineage>
        <taxon>Bacteria</taxon>
        <taxon>Pseudomonadati</taxon>
        <taxon>Verrucomicrobiota</taxon>
        <taxon>Opitutia</taxon>
        <taxon>Puniceicoccales</taxon>
        <taxon>Pelagicoccaceae</taxon>
        <taxon>Pelagicoccus</taxon>
    </lineage>
</organism>
<comment type="pathway">
    <text evidence="2 8">Metabolic intermediate biosynthesis; chorismate biosynthesis; chorismate from D-erythrose 4-phosphate and phosphoenolpyruvate: step 1/7.</text>
</comment>
<comment type="function">
    <text evidence="1 8">Stereospecific condensation of phosphoenolpyruvate (PEP) and D-erythrose-4-phosphate (E4P) giving rise to 3-deoxy-D-arabino-heptulosonate-7-phosphate (DAHP).</text>
</comment>
<dbReference type="EC" id="2.5.1.54" evidence="8"/>
<dbReference type="AlphaFoldDB" id="A0A7X1E768"/>
<dbReference type="InterPro" id="IPR006218">
    <property type="entry name" value="DAHP1/KDSA"/>
</dbReference>
<keyword evidence="11" id="KW-1185">Reference proteome</keyword>
<proteinExistence type="inferred from homology"/>
<evidence type="ECO:0000256" key="3">
    <source>
        <dbReference type="ARBA" id="ARBA00007985"/>
    </source>
</evidence>
<dbReference type="Gene3D" id="3.20.20.70">
    <property type="entry name" value="Aldolase class I"/>
    <property type="match status" value="1"/>
</dbReference>
<dbReference type="GO" id="GO:0003849">
    <property type="term" value="F:3-deoxy-7-phosphoheptulonate synthase activity"/>
    <property type="evidence" value="ECO:0007669"/>
    <property type="project" value="UniProtKB-EC"/>
</dbReference>
<dbReference type="GO" id="GO:0009073">
    <property type="term" value="P:aromatic amino acid family biosynthetic process"/>
    <property type="evidence" value="ECO:0007669"/>
    <property type="project" value="UniProtKB-KW"/>
</dbReference>
<dbReference type="UniPathway" id="UPA00053">
    <property type="reaction ID" value="UER00084"/>
</dbReference>
<dbReference type="SUPFAM" id="SSF51569">
    <property type="entry name" value="Aldolase"/>
    <property type="match status" value="1"/>
</dbReference>